<name>A0A380BE10_9GAMM</name>
<evidence type="ECO:0000259" key="7">
    <source>
        <dbReference type="Pfam" id="PF01292"/>
    </source>
</evidence>
<dbReference type="GO" id="GO:0022904">
    <property type="term" value="P:respiratory electron transport chain"/>
    <property type="evidence" value="ECO:0007669"/>
    <property type="project" value="InterPro"/>
</dbReference>
<keyword evidence="5 6" id="KW-0472">Membrane</keyword>
<feature type="transmembrane region" description="Helical" evidence="6">
    <location>
        <begin position="196"/>
        <end position="218"/>
    </location>
</feature>
<dbReference type="RefSeq" id="WP_109247696.1">
    <property type="nucleotide sequence ID" value="NZ_AP024609.1"/>
</dbReference>
<dbReference type="GO" id="GO:0005886">
    <property type="term" value="C:plasma membrane"/>
    <property type="evidence" value="ECO:0007669"/>
    <property type="project" value="UniProtKB-SubCell"/>
</dbReference>
<sequence>MNNNEVKVKVWDIPVRVFHWGMLLLLAGLWWSADQGEMSYHQLFAYSLMILLVVRLIWGFIGSDTARFSHFVRHPRQALDYLAKMRAKQAPHSLGHNPLGGYMVVLLLVIISLQLVSGLFATDEIFTEGPLVSYVSGETASWFTWLHKKNFDLLLILAGIHVAAVLLHRFKGEKLVGAMFSGYKRLPAAEAQQPRFVSLMLALVLLLVVAVPVVHFLMMPVIGML</sequence>
<keyword evidence="4 6" id="KW-1133">Transmembrane helix</keyword>
<evidence type="ECO:0000256" key="4">
    <source>
        <dbReference type="ARBA" id="ARBA00022989"/>
    </source>
</evidence>
<proteinExistence type="predicted"/>
<gene>
    <name evidence="8" type="ORF">NCTC10738_02924</name>
</gene>
<feature type="domain" description="Cytochrome b561 bacterial/Ni-hydrogenase" evidence="7">
    <location>
        <begin position="10"/>
        <end position="182"/>
    </location>
</feature>
<evidence type="ECO:0000256" key="2">
    <source>
        <dbReference type="ARBA" id="ARBA00022475"/>
    </source>
</evidence>
<dbReference type="KEGG" id="salg:BS332_01030"/>
<dbReference type="PANTHER" id="PTHR30485">
    <property type="entry name" value="NI/FE-HYDROGENASE 1 B-TYPE CYTOCHROME SUBUNIT"/>
    <property type="match status" value="1"/>
</dbReference>
<reference evidence="8 9" key="1">
    <citation type="submission" date="2018-06" db="EMBL/GenBank/DDBJ databases">
        <authorList>
            <consortium name="Pathogen Informatics"/>
            <person name="Doyle S."/>
        </authorList>
    </citation>
    <scope>NUCLEOTIDE SEQUENCE [LARGE SCALE GENOMIC DNA]</scope>
    <source>
        <strain evidence="8 9">NCTC10738</strain>
    </source>
</reference>
<accession>A0A380BE10</accession>
<dbReference type="PANTHER" id="PTHR30485:SF2">
    <property type="entry name" value="BLL0597 PROTEIN"/>
    <property type="match status" value="1"/>
</dbReference>
<dbReference type="AlphaFoldDB" id="A0A380BE10"/>
<dbReference type="Proteomes" id="UP000254069">
    <property type="component" value="Unassembled WGS sequence"/>
</dbReference>
<dbReference type="GO" id="GO:0009055">
    <property type="term" value="F:electron transfer activity"/>
    <property type="evidence" value="ECO:0007669"/>
    <property type="project" value="InterPro"/>
</dbReference>
<keyword evidence="2" id="KW-1003">Cell membrane</keyword>
<dbReference type="InterPro" id="IPR011577">
    <property type="entry name" value="Cyt_b561_bac/Ni-Hgenase"/>
</dbReference>
<dbReference type="Gene3D" id="1.20.950.20">
    <property type="entry name" value="Transmembrane di-heme cytochromes, Chain C"/>
    <property type="match status" value="1"/>
</dbReference>
<feature type="transmembrane region" description="Helical" evidence="6">
    <location>
        <begin position="43"/>
        <end position="61"/>
    </location>
</feature>
<dbReference type="Pfam" id="PF01292">
    <property type="entry name" value="Ni_hydr_CYTB"/>
    <property type="match status" value="1"/>
</dbReference>
<dbReference type="GO" id="GO:0020037">
    <property type="term" value="F:heme binding"/>
    <property type="evidence" value="ECO:0007669"/>
    <property type="project" value="TreeGrafter"/>
</dbReference>
<dbReference type="EMBL" id="UGYO01000002">
    <property type="protein sequence ID" value="SUI99998.1"/>
    <property type="molecule type" value="Genomic_DNA"/>
</dbReference>
<comment type="subcellular location">
    <subcellularLocation>
        <location evidence="1">Cell membrane</location>
        <topology evidence="1">Multi-pass membrane protein</topology>
    </subcellularLocation>
</comment>
<keyword evidence="9" id="KW-1185">Reference proteome</keyword>
<keyword evidence="3 6" id="KW-0812">Transmembrane</keyword>
<evidence type="ECO:0000256" key="5">
    <source>
        <dbReference type="ARBA" id="ARBA00023136"/>
    </source>
</evidence>
<evidence type="ECO:0000256" key="6">
    <source>
        <dbReference type="SAM" id="Phobius"/>
    </source>
</evidence>
<evidence type="ECO:0000256" key="1">
    <source>
        <dbReference type="ARBA" id="ARBA00004651"/>
    </source>
</evidence>
<dbReference type="SUPFAM" id="SSF81342">
    <property type="entry name" value="Transmembrane di-heme cytochromes"/>
    <property type="match status" value="1"/>
</dbReference>
<evidence type="ECO:0000313" key="9">
    <source>
        <dbReference type="Proteomes" id="UP000254069"/>
    </source>
</evidence>
<dbReference type="InterPro" id="IPR051542">
    <property type="entry name" value="Hydrogenase_cytochrome"/>
</dbReference>
<evidence type="ECO:0000313" key="8">
    <source>
        <dbReference type="EMBL" id="SUI99998.1"/>
    </source>
</evidence>
<protein>
    <submittedName>
        <fullName evidence="8">Cytochrome b</fullName>
    </submittedName>
</protein>
<dbReference type="InterPro" id="IPR016174">
    <property type="entry name" value="Di-haem_cyt_TM"/>
</dbReference>
<feature type="transmembrane region" description="Helical" evidence="6">
    <location>
        <begin position="151"/>
        <end position="170"/>
    </location>
</feature>
<feature type="transmembrane region" description="Helical" evidence="6">
    <location>
        <begin position="99"/>
        <end position="121"/>
    </location>
</feature>
<feature type="transmembrane region" description="Helical" evidence="6">
    <location>
        <begin position="13"/>
        <end position="31"/>
    </location>
</feature>
<organism evidence="8 9">
    <name type="scientific">Shewanella algae</name>
    <dbReference type="NCBI Taxonomy" id="38313"/>
    <lineage>
        <taxon>Bacteria</taxon>
        <taxon>Pseudomonadati</taxon>
        <taxon>Pseudomonadota</taxon>
        <taxon>Gammaproteobacteria</taxon>
        <taxon>Alteromonadales</taxon>
        <taxon>Shewanellaceae</taxon>
        <taxon>Shewanella</taxon>
    </lineage>
</organism>
<evidence type="ECO:0000256" key="3">
    <source>
        <dbReference type="ARBA" id="ARBA00022692"/>
    </source>
</evidence>